<protein>
    <submittedName>
        <fullName evidence="1">Uncharacterized protein</fullName>
    </submittedName>
</protein>
<keyword evidence="2" id="KW-1185">Reference proteome</keyword>
<proteinExistence type="predicted"/>
<evidence type="ECO:0000313" key="1">
    <source>
        <dbReference type="EMBL" id="VVD05776.1"/>
    </source>
</evidence>
<organism evidence="1 2">
    <name type="scientific">Leptidea sinapis</name>
    <dbReference type="NCBI Taxonomy" id="189913"/>
    <lineage>
        <taxon>Eukaryota</taxon>
        <taxon>Metazoa</taxon>
        <taxon>Ecdysozoa</taxon>
        <taxon>Arthropoda</taxon>
        <taxon>Hexapoda</taxon>
        <taxon>Insecta</taxon>
        <taxon>Pterygota</taxon>
        <taxon>Neoptera</taxon>
        <taxon>Endopterygota</taxon>
        <taxon>Lepidoptera</taxon>
        <taxon>Glossata</taxon>
        <taxon>Ditrysia</taxon>
        <taxon>Papilionoidea</taxon>
        <taxon>Pieridae</taxon>
        <taxon>Dismorphiinae</taxon>
        <taxon>Leptidea</taxon>
    </lineage>
</organism>
<sequence length="131" mass="14522">MTPCPCRDVGLGAVGQLAGRSSIQKNVRSFGSKCREMQNMRGSKYINGRLHPAYFFSITAALPTSSLRICAISSQKAKWQTGYQDLKPRTMVVVRDSIFLLFCGSWEESPMFILGLTGAAELPTLLRERES</sequence>
<name>A0A5E4R809_9NEOP</name>
<dbReference type="AlphaFoldDB" id="A0A5E4R809"/>
<accession>A0A5E4R809</accession>
<gene>
    <name evidence="1" type="ORF">LSINAPIS_LOCUS15245</name>
</gene>
<dbReference type="Proteomes" id="UP000324832">
    <property type="component" value="Unassembled WGS sequence"/>
</dbReference>
<reference evidence="1 2" key="1">
    <citation type="submission" date="2017-07" db="EMBL/GenBank/DDBJ databases">
        <authorList>
            <person name="Talla V."/>
            <person name="Backstrom N."/>
        </authorList>
    </citation>
    <scope>NUCLEOTIDE SEQUENCE [LARGE SCALE GENOMIC DNA]</scope>
</reference>
<evidence type="ECO:0000313" key="2">
    <source>
        <dbReference type="Proteomes" id="UP000324832"/>
    </source>
</evidence>
<dbReference type="EMBL" id="FZQP02007016">
    <property type="protein sequence ID" value="VVD05776.1"/>
    <property type="molecule type" value="Genomic_DNA"/>
</dbReference>